<evidence type="ECO:0000313" key="2">
    <source>
        <dbReference type="EMBL" id="CAD2153440.1"/>
    </source>
</evidence>
<keyword evidence="1" id="KW-1133">Transmembrane helix</keyword>
<keyword evidence="1" id="KW-0472">Membrane</keyword>
<evidence type="ECO:0000256" key="1">
    <source>
        <dbReference type="SAM" id="Phobius"/>
    </source>
</evidence>
<name>A0A6V7UC96_MELEN</name>
<sequence>MNIKAIIPEYVKTDNFIIKIFQIFYGVIVHSRIECLKWEGLCFKEVCHNIVGIINFVIIILNTSLYVLNFLKVNTVKFEKYCTIICNIGLVVAIGFRQRYLIKIYRSLFTITDSTTMFICFIIILFIWEYLLLTNKELNSNEERNYNDNDGKKNERARLKLLQIIIGYSTCALLDGGHSFLNDEHNGFANSLNFGIFIINVVVLFFLNLLNAIINRLERLCSIIGVILFINAFGIMIWYLIEYEVGRNYVIGATALIGIQMAAFIWDYQILGQAF</sequence>
<keyword evidence="1" id="KW-0812">Transmembrane</keyword>
<feature type="transmembrane region" description="Helical" evidence="1">
    <location>
        <begin position="247"/>
        <end position="266"/>
    </location>
</feature>
<feature type="transmembrane region" description="Helical" evidence="1">
    <location>
        <begin position="194"/>
        <end position="213"/>
    </location>
</feature>
<evidence type="ECO:0000313" key="3">
    <source>
        <dbReference type="Proteomes" id="UP000580250"/>
    </source>
</evidence>
<reference evidence="2 3" key="1">
    <citation type="submission" date="2020-08" db="EMBL/GenBank/DDBJ databases">
        <authorList>
            <person name="Koutsovoulos G."/>
            <person name="Danchin GJ E."/>
        </authorList>
    </citation>
    <scope>NUCLEOTIDE SEQUENCE [LARGE SCALE GENOMIC DNA]</scope>
</reference>
<dbReference type="Proteomes" id="UP000580250">
    <property type="component" value="Unassembled WGS sequence"/>
</dbReference>
<proteinExistence type="predicted"/>
<dbReference type="AlphaFoldDB" id="A0A6V7UC96"/>
<feature type="transmembrane region" description="Helical" evidence="1">
    <location>
        <begin position="46"/>
        <end position="66"/>
    </location>
</feature>
<comment type="caution">
    <text evidence="2">The sequence shown here is derived from an EMBL/GenBank/DDBJ whole genome shotgun (WGS) entry which is preliminary data.</text>
</comment>
<feature type="transmembrane region" description="Helical" evidence="1">
    <location>
        <begin position="108"/>
        <end position="128"/>
    </location>
</feature>
<dbReference type="EMBL" id="CAJEWN010000053">
    <property type="protein sequence ID" value="CAD2153440.1"/>
    <property type="molecule type" value="Genomic_DNA"/>
</dbReference>
<organism evidence="2 3">
    <name type="scientific">Meloidogyne enterolobii</name>
    <name type="common">Root-knot nematode worm</name>
    <name type="synonym">Meloidogyne mayaguensis</name>
    <dbReference type="NCBI Taxonomy" id="390850"/>
    <lineage>
        <taxon>Eukaryota</taxon>
        <taxon>Metazoa</taxon>
        <taxon>Ecdysozoa</taxon>
        <taxon>Nematoda</taxon>
        <taxon>Chromadorea</taxon>
        <taxon>Rhabditida</taxon>
        <taxon>Tylenchina</taxon>
        <taxon>Tylenchomorpha</taxon>
        <taxon>Tylenchoidea</taxon>
        <taxon>Meloidogynidae</taxon>
        <taxon>Meloidogyninae</taxon>
        <taxon>Meloidogyne</taxon>
    </lineage>
</organism>
<feature type="transmembrane region" description="Helical" evidence="1">
    <location>
        <begin position="220"/>
        <end position="241"/>
    </location>
</feature>
<feature type="transmembrane region" description="Helical" evidence="1">
    <location>
        <begin position="78"/>
        <end position="96"/>
    </location>
</feature>
<accession>A0A6V7UC96</accession>
<protein>
    <submittedName>
        <fullName evidence="2">Uncharacterized protein</fullName>
    </submittedName>
</protein>
<gene>
    <name evidence="2" type="ORF">MENT_LOCUS11130</name>
</gene>